<dbReference type="EMBL" id="CAJOBJ010199193">
    <property type="protein sequence ID" value="CAF4978257.1"/>
    <property type="molecule type" value="Genomic_DNA"/>
</dbReference>
<gene>
    <name evidence="1" type="ORF">BYL167_LOCUS32009</name>
    <name evidence="2" type="ORF">BYL167_LOCUS33776</name>
    <name evidence="4" type="ORF">GIL414_LOCUS52504</name>
    <name evidence="6" type="ORF">GIL414_LOCUS55867</name>
    <name evidence="3" type="ORF">SMN809_LOCUS37358</name>
    <name evidence="5" type="ORF">SMN809_LOCUS54493</name>
</gene>
<reference evidence="4" key="1">
    <citation type="submission" date="2021-02" db="EMBL/GenBank/DDBJ databases">
        <authorList>
            <person name="Nowell W R."/>
        </authorList>
    </citation>
    <scope>NUCLEOTIDE SEQUENCE</scope>
</reference>
<dbReference type="EMBL" id="CAJOBI010094654">
    <property type="protein sequence ID" value="CAF4558913.1"/>
    <property type="molecule type" value="Genomic_DNA"/>
</dbReference>
<evidence type="ECO:0000313" key="2">
    <source>
        <dbReference type="EMBL" id="CAF4451404.1"/>
    </source>
</evidence>
<dbReference type="AlphaFoldDB" id="A0A8S3CGF9"/>
<evidence type="ECO:0000313" key="4">
    <source>
        <dbReference type="EMBL" id="CAF4914957.1"/>
    </source>
</evidence>
<comment type="caution">
    <text evidence="4">The sequence shown here is derived from an EMBL/GenBank/DDBJ whole genome shotgun (WGS) entry which is preliminary data.</text>
</comment>
<dbReference type="Proteomes" id="UP000681967">
    <property type="component" value="Unassembled WGS sequence"/>
</dbReference>
<evidence type="ECO:0000313" key="1">
    <source>
        <dbReference type="EMBL" id="CAF4411338.1"/>
    </source>
</evidence>
<dbReference type="EMBL" id="CAJOBI010190177">
    <property type="protein sequence ID" value="CAF4958646.1"/>
    <property type="molecule type" value="Genomic_DNA"/>
</dbReference>
<organism evidence="4 7">
    <name type="scientific">Rotaria magnacalcarata</name>
    <dbReference type="NCBI Taxonomy" id="392030"/>
    <lineage>
        <taxon>Eukaryota</taxon>
        <taxon>Metazoa</taxon>
        <taxon>Spiralia</taxon>
        <taxon>Gnathifera</taxon>
        <taxon>Rotifera</taxon>
        <taxon>Eurotatoria</taxon>
        <taxon>Bdelloidea</taxon>
        <taxon>Philodinida</taxon>
        <taxon>Philodinidae</taxon>
        <taxon>Rotaria</taxon>
    </lineage>
</organism>
<evidence type="ECO:0000313" key="3">
    <source>
        <dbReference type="EMBL" id="CAF4558913.1"/>
    </source>
</evidence>
<feature type="non-terminal residue" evidence="4">
    <location>
        <position position="1"/>
    </location>
</feature>
<evidence type="ECO:0000313" key="7">
    <source>
        <dbReference type="Proteomes" id="UP000681720"/>
    </source>
</evidence>
<evidence type="ECO:0000313" key="5">
    <source>
        <dbReference type="EMBL" id="CAF4958646.1"/>
    </source>
</evidence>
<dbReference type="Proteomes" id="UP000676336">
    <property type="component" value="Unassembled WGS sequence"/>
</dbReference>
<sequence>MNAAFRTTIATQQMKYWSLQQLHECSQHLERALGYVACADFDRNIYQL</sequence>
<dbReference type="EMBL" id="CAJOBJ010180140">
    <property type="protein sequence ID" value="CAF4914957.1"/>
    <property type="molecule type" value="Genomic_DNA"/>
</dbReference>
<name>A0A8S3CGF9_9BILA</name>
<protein>
    <submittedName>
        <fullName evidence="4">Uncharacterized protein</fullName>
    </submittedName>
</protein>
<dbReference type="EMBL" id="CAJOBH010058039">
    <property type="protein sequence ID" value="CAF4411338.1"/>
    <property type="molecule type" value="Genomic_DNA"/>
</dbReference>
<accession>A0A8S3CGF9</accession>
<dbReference type="EMBL" id="CAJOBH010066625">
    <property type="protein sequence ID" value="CAF4451404.1"/>
    <property type="molecule type" value="Genomic_DNA"/>
</dbReference>
<evidence type="ECO:0000313" key="6">
    <source>
        <dbReference type="EMBL" id="CAF4978257.1"/>
    </source>
</evidence>
<dbReference type="Proteomes" id="UP000681720">
    <property type="component" value="Unassembled WGS sequence"/>
</dbReference>
<proteinExistence type="predicted"/>